<keyword evidence="1" id="KW-0723">Serine/threonine-protein kinase</keyword>
<evidence type="ECO:0000259" key="7">
    <source>
        <dbReference type="PROSITE" id="PS50011"/>
    </source>
</evidence>
<evidence type="ECO:0000256" key="6">
    <source>
        <dbReference type="PROSITE-ProRule" id="PRU10141"/>
    </source>
</evidence>
<dbReference type="PROSITE" id="PS50011">
    <property type="entry name" value="PROTEIN_KINASE_DOM"/>
    <property type="match status" value="1"/>
</dbReference>
<dbReference type="PANTHER" id="PTHR46485">
    <property type="entry name" value="LIM DOMAIN KINASE 1"/>
    <property type="match status" value="1"/>
</dbReference>
<dbReference type="Pfam" id="PF00069">
    <property type="entry name" value="Pkinase"/>
    <property type="match status" value="1"/>
</dbReference>
<dbReference type="Gene3D" id="1.10.510.10">
    <property type="entry name" value="Transferase(Phosphotransferase) domain 1"/>
    <property type="match status" value="1"/>
</dbReference>
<keyword evidence="2" id="KW-0808">Transferase</keyword>
<dbReference type="InterPro" id="IPR050940">
    <property type="entry name" value="Actin_reg-Ser/Thr_kinase"/>
</dbReference>
<evidence type="ECO:0000256" key="5">
    <source>
        <dbReference type="ARBA" id="ARBA00022840"/>
    </source>
</evidence>
<feature type="binding site" evidence="6">
    <location>
        <position position="66"/>
    </location>
    <ligand>
        <name>ATP</name>
        <dbReference type="ChEBI" id="CHEBI:30616"/>
    </ligand>
</feature>
<dbReference type="Proteomes" id="UP000265703">
    <property type="component" value="Unassembled WGS sequence"/>
</dbReference>
<reference evidence="8 9" key="1">
    <citation type="submission" date="2018-06" db="EMBL/GenBank/DDBJ databases">
        <title>Comparative genomics reveals the genomic features of Rhizophagus irregularis, R. cerebriforme, R. diaphanum and Gigaspora rosea, and their symbiotic lifestyle signature.</title>
        <authorList>
            <person name="Morin E."/>
            <person name="San Clemente H."/>
            <person name="Chen E.C.H."/>
            <person name="De La Providencia I."/>
            <person name="Hainaut M."/>
            <person name="Kuo A."/>
            <person name="Kohler A."/>
            <person name="Murat C."/>
            <person name="Tang N."/>
            <person name="Roy S."/>
            <person name="Loubradou J."/>
            <person name="Henrissat B."/>
            <person name="Grigoriev I.V."/>
            <person name="Corradi N."/>
            <person name="Roux C."/>
            <person name="Martin F.M."/>
        </authorList>
    </citation>
    <scope>NUCLEOTIDE SEQUENCE [LARGE SCALE GENOMIC DNA]</scope>
    <source>
        <strain evidence="8 9">DAOM 227022</strain>
    </source>
</reference>
<keyword evidence="5 6" id="KW-0067">ATP-binding</keyword>
<dbReference type="SMART" id="SM00220">
    <property type="entry name" value="S_TKc"/>
    <property type="match status" value="1"/>
</dbReference>
<dbReference type="GO" id="GO:0005524">
    <property type="term" value="F:ATP binding"/>
    <property type="evidence" value="ECO:0007669"/>
    <property type="project" value="UniProtKB-UniRule"/>
</dbReference>
<dbReference type="EMBL" id="QKYT01000338">
    <property type="protein sequence ID" value="RIA86890.1"/>
    <property type="molecule type" value="Genomic_DNA"/>
</dbReference>
<evidence type="ECO:0000313" key="8">
    <source>
        <dbReference type="EMBL" id="RIA86890.1"/>
    </source>
</evidence>
<dbReference type="GO" id="GO:0004674">
    <property type="term" value="F:protein serine/threonine kinase activity"/>
    <property type="evidence" value="ECO:0007669"/>
    <property type="project" value="UniProtKB-KW"/>
</dbReference>
<evidence type="ECO:0000256" key="1">
    <source>
        <dbReference type="ARBA" id="ARBA00022527"/>
    </source>
</evidence>
<organism evidence="8 9">
    <name type="scientific">Glomus cerebriforme</name>
    <dbReference type="NCBI Taxonomy" id="658196"/>
    <lineage>
        <taxon>Eukaryota</taxon>
        <taxon>Fungi</taxon>
        <taxon>Fungi incertae sedis</taxon>
        <taxon>Mucoromycota</taxon>
        <taxon>Glomeromycotina</taxon>
        <taxon>Glomeromycetes</taxon>
        <taxon>Glomerales</taxon>
        <taxon>Glomeraceae</taxon>
        <taxon>Glomus</taxon>
    </lineage>
</organism>
<evidence type="ECO:0000256" key="3">
    <source>
        <dbReference type="ARBA" id="ARBA00022741"/>
    </source>
</evidence>
<dbReference type="AlphaFoldDB" id="A0A397SL12"/>
<dbReference type="InterPro" id="IPR011009">
    <property type="entry name" value="Kinase-like_dom_sf"/>
</dbReference>
<accession>A0A397SL12</accession>
<dbReference type="STRING" id="658196.A0A397SL12"/>
<evidence type="ECO:0000313" key="9">
    <source>
        <dbReference type="Proteomes" id="UP000265703"/>
    </source>
</evidence>
<dbReference type="PANTHER" id="PTHR46485:SF5">
    <property type="entry name" value="CENTER DIVIDER, ISOFORM A"/>
    <property type="match status" value="1"/>
</dbReference>
<proteinExistence type="predicted"/>
<comment type="caution">
    <text evidence="8">The sequence shown here is derived from an EMBL/GenBank/DDBJ whole genome shotgun (WGS) entry which is preliminary data.</text>
</comment>
<gene>
    <name evidence="8" type="ORF">C1645_807571</name>
</gene>
<dbReference type="PROSITE" id="PS00107">
    <property type="entry name" value="PROTEIN_KINASE_ATP"/>
    <property type="match status" value="1"/>
</dbReference>
<dbReference type="InterPro" id="IPR000719">
    <property type="entry name" value="Prot_kinase_dom"/>
</dbReference>
<keyword evidence="3 6" id="KW-0547">Nucleotide-binding</keyword>
<keyword evidence="4 8" id="KW-0418">Kinase</keyword>
<keyword evidence="9" id="KW-1185">Reference proteome</keyword>
<name>A0A397SL12_9GLOM</name>
<dbReference type="OrthoDB" id="10261027at2759"/>
<feature type="domain" description="Protein kinase" evidence="7">
    <location>
        <begin position="37"/>
        <end position="175"/>
    </location>
</feature>
<sequence length="175" mass="20734">MSDNINFQDTENTNEWINWIEEAIDKKHIRYYEYVHFSDIKEIGSGGFGKVFRANWRKTEKYFALKSFFSLNNITTKEIVNEIQRQREIDFHDNVIRFCGITKLYSENEIDQSKNYLIVMEYADGGKLRNYLKENFESLTWNNKCKLAYQLACAVSCLHDEGIVHRDLVIVLILP</sequence>
<evidence type="ECO:0000256" key="4">
    <source>
        <dbReference type="ARBA" id="ARBA00022777"/>
    </source>
</evidence>
<evidence type="ECO:0000256" key="2">
    <source>
        <dbReference type="ARBA" id="ARBA00022679"/>
    </source>
</evidence>
<protein>
    <submittedName>
        <fullName evidence="8">Kinase-like domain-containing protein</fullName>
    </submittedName>
</protein>
<dbReference type="SUPFAM" id="SSF56112">
    <property type="entry name" value="Protein kinase-like (PK-like)"/>
    <property type="match status" value="1"/>
</dbReference>
<dbReference type="InterPro" id="IPR017441">
    <property type="entry name" value="Protein_kinase_ATP_BS"/>
</dbReference>